<dbReference type="Proteomes" id="UP001595947">
    <property type="component" value="Unassembled WGS sequence"/>
</dbReference>
<reference evidence="3" key="1">
    <citation type="journal article" date="2019" name="Int. J. Syst. Evol. Microbiol.">
        <title>The Global Catalogue of Microorganisms (GCM) 10K type strain sequencing project: providing services to taxonomists for standard genome sequencing and annotation.</title>
        <authorList>
            <consortium name="The Broad Institute Genomics Platform"/>
            <consortium name="The Broad Institute Genome Sequencing Center for Infectious Disease"/>
            <person name="Wu L."/>
            <person name="Ma J."/>
        </authorList>
    </citation>
    <scope>NUCLEOTIDE SEQUENCE [LARGE SCALE GENOMIC DNA]</scope>
    <source>
        <strain evidence="3">CGMCC 4.7093</strain>
    </source>
</reference>
<dbReference type="RefSeq" id="WP_378036807.1">
    <property type="nucleotide sequence ID" value="NZ_JBHSIV010000014.1"/>
</dbReference>
<name>A0ABV9YMW4_9PSEU</name>
<feature type="region of interest" description="Disordered" evidence="1">
    <location>
        <begin position="88"/>
        <end position="111"/>
    </location>
</feature>
<sequence length="111" mass="11607">MNARPRFSSTELRVARVYEEQEASAADARVRAVRVVASRSTGVDDCRELLDMLGLHHAAGLPGPAPGEFVDPGPAAVRERAAQAARADVEVPAQGTAAESTATVAEVSPRS</sequence>
<evidence type="ECO:0000256" key="1">
    <source>
        <dbReference type="SAM" id="MobiDB-lite"/>
    </source>
</evidence>
<protein>
    <submittedName>
        <fullName evidence="2">Uncharacterized protein</fullName>
    </submittedName>
</protein>
<organism evidence="2 3">
    <name type="scientific">Actinomycetospora atypica</name>
    <dbReference type="NCBI Taxonomy" id="1290095"/>
    <lineage>
        <taxon>Bacteria</taxon>
        <taxon>Bacillati</taxon>
        <taxon>Actinomycetota</taxon>
        <taxon>Actinomycetes</taxon>
        <taxon>Pseudonocardiales</taxon>
        <taxon>Pseudonocardiaceae</taxon>
        <taxon>Actinomycetospora</taxon>
    </lineage>
</organism>
<evidence type="ECO:0000313" key="2">
    <source>
        <dbReference type="EMBL" id="MFC5063459.1"/>
    </source>
</evidence>
<evidence type="ECO:0000313" key="3">
    <source>
        <dbReference type="Proteomes" id="UP001595947"/>
    </source>
</evidence>
<proteinExistence type="predicted"/>
<gene>
    <name evidence="2" type="ORF">ACFPBZ_14655</name>
</gene>
<accession>A0ABV9YMW4</accession>
<comment type="caution">
    <text evidence="2">The sequence shown here is derived from an EMBL/GenBank/DDBJ whole genome shotgun (WGS) entry which is preliminary data.</text>
</comment>
<keyword evidence="3" id="KW-1185">Reference proteome</keyword>
<dbReference type="EMBL" id="JBHSIV010000014">
    <property type="protein sequence ID" value="MFC5063459.1"/>
    <property type="molecule type" value="Genomic_DNA"/>
</dbReference>